<keyword evidence="2" id="KW-0812">Transmembrane</keyword>
<dbReference type="OrthoDB" id="10268090at2759"/>
<reference evidence="4 5" key="1">
    <citation type="journal article" date="2012" name="BMC Genomics">
        <title>Sequencing the genome of Marssonina brunnea reveals fungus-poplar co-evolution.</title>
        <authorList>
            <person name="Zhu S."/>
            <person name="Cao Y.-Z."/>
            <person name="Jiang C."/>
            <person name="Tan B.-Y."/>
            <person name="Wang Z."/>
            <person name="Feng S."/>
            <person name="Zhang L."/>
            <person name="Su X.-H."/>
            <person name="Brejova B."/>
            <person name="Vinar T."/>
            <person name="Xu M."/>
            <person name="Wang M.-X."/>
            <person name="Zhang S.-G."/>
            <person name="Huang M.-R."/>
            <person name="Wu R."/>
            <person name="Zhou Y."/>
        </authorList>
    </citation>
    <scope>NUCLEOTIDE SEQUENCE [LARGE SCALE GENOMIC DNA]</scope>
    <source>
        <strain evidence="4 5">MB_m1</strain>
    </source>
</reference>
<dbReference type="AlphaFoldDB" id="K1WKY0"/>
<dbReference type="InParanoid" id="K1WKY0"/>
<sequence length="409" mass="44254">MSTRQYDLVVFGATGYTGKLTAEHITTNLPTDLKWAIAGRSASKLEAVAAECKTLNPDRVQPAIETCNLNEAELGALARKTKVLITAVGPYGTYGEHAFKACAENGTHYLDITGEVPFVRDMIKKYESTAKKNGCIMIPQIGIDSAPPDLVTWTLVDMIRKKFSAPTGEVVVSVYDINSAPSGGTLNSVFSILDTYSLKEVAAAHAPGGISPIPVPKGPGKPLLTKLLGFRSVSDLGILTDHFGAVADTPIVYRSWALLGGAANYGPNFQFSEKLKARNYLTAIAIHFSLVIGTLLLAIPFLRTLARKFVYQPGEGPSKEQYKNDRVEYRGIAIPDTETPTPIRAYCRAKYEGSLYAFTGVSVAEAAISILKDGHDLPGGIYTPACLGQKFIDRLEGAGFEFERKFYDN</sequence>
<evidence type="ECO:0000313" key="5">
    <source>
        <dbReference type="Proteomes" id="UP000006753"/>
    </source>
</evidence>
<evidence type="ECO:0000259" key="3">
    <source>
        <dbReference type="Pfam" id="PF03435"/>
    </source>
</evidence>
<comment type="similarity">
    <text evidence="1">Belongs to the saccharopine dehydrogenase family.</text>
</comment>
<organism evidence="4 5">
    <name type="scientific">Marssonina brunnea f. sp. multigermtubi (strain MB_m1)</name>
    <name type="common">Marssonina leaf spot fungus</name>
    <dbReference type="NCBI Taxonomy" id="1072389"/>
    <lineage>
        <taxon>Eukaryota</taxon>
        <taxon>Fungi</taxon>
        <taxon>Dikarya</taxon>
        <taxon>Ascomycota</taxon>
        <taxon>Pezizomycotina</taxon>
        <taxon>Leotiomycetes</taxon>
        <taxon>Helotiales</taxon>
        <taxon>Drepanopezizaceae</taxon>
        <taxon>Drepanopeziza</taxon>
    </lineage>
</organism>
<keyword evidence="2" id="KW-0472">Membrane</keyword>
<protein>
    <submittedName>
        <fullName evidence="4">Saccharopine dehydrogenase</fullName>
    </submittedName>
</protein>
<proteinExistence type="inferred from homology"/>
<dbReference type="EMBL" id="JH921433">
    <property type="protein sequence ID" value="EKD18355.1"/>
    <property type="molecule type" value="Genomic_DNA"/>
</dbReference>
<dbReference type="KEGG" id="mbe:MBM_03348"/>
<keyword evidence="5" id="KW-1185">Reference proteome</keyword>
<dbReference type="HOGENOM" id="CLU_031002_0_1_1"/>
<dbReference type="GO" id="GO:0005739">
    <property type="term" value="C:mitochondrion"/>
    <property type="evidence" value="ECO:0007669"/>
    <property type="project" value="TreeGrafter"/>
</dbReference>
<name>K1WKY0_MARBU</name>
<dbReference type="InterPro" id="IPR005097">
    <property type="entry name" value="Sacchrp_dh_NADP-bd"/>
</dbReference>
<dbReference type="eggNOG" id="KOG2733">
    <property type="taxonomic scope" value="Eukaryota"/>
</dbReference>
<dbReference type="InterPro" id="IPR036291">
    <property type="entry name" value="NAD(P)-bd_dom_sf"/>
</dbReference>
<dbReference type="RefSeq" id="XP_007291237.1">
    <property type="nucleotide sequence ID" value="XM_007291175.1"/>
</dbReference>
<evidence type="ECO:0000256" key="1">
    <source>
        <dbReference type="ARBA" id="ARBA00038048"/>
    </source>
</evidence>
<dbReference type="PANTHER" id="PTHR12286:SF5">
    <property type="entry name" value="SACCHAROPINE DEHYDROGENASE-LIKE OXIDOREDUCTASE"/>
    <property type="match status" value="1"/>
</dbReference>
<feature type="domain" description="Saccharopine dehydrogenase NADP binding" evidence="3">
    <location>
        <begin position="9"/>
        <end position="137"/>
    </location>
</feature>
<gene>
    <name evidence="4" type="ORF">MBM_03348</name>
</gene>
<feature type="transmembrane region" description="Helical" evidence="2">
    <location>
        <begin position="280"/>
        <end position="302"/>
    </location>
</feature>
<dbReference type="SUPFAM" id="SSF51735">
    <property type="entry name" value="NAD(P)-binding Rossmann-fold domains"/>
    <property type="match status" value="1"/>
</dbReference>
<dbReference type="Proteomes" id="UP000006753">
    <property type="component" value="Unassembled WGS sequence"/>
</dbReference>
<accession>K1WKY0</accession>
<dbReference type="GeneID" id="18759283"/>
<dbReference type="GO" id="GO:0009247">
    <property type="term" value="P:glycolipid biosynthetic process"/>
    <property type="evidence" value="ECO:0007669"/>
    <property type="project" value="TreeGrafter"/>
</dbReference>
<dbReference type="GO" id="GO:0005811">
    <property type="term" value="C:lipid droplet"/>
    <property type="evidence" value="ECO:0007669"/>
    <property type="project" value="TreeGrafter"/>
</dbReference>
<dbReference type="OMA" id="GPYQLYG"/>
<dbReference type="Pfam" id="PF03435">
    <property type="entry name" value="Sacchrp_dh_NADP"/>
    <property type="match status" value="1"/>
</dbReference>
<dbReference type="GO" id="GO:0005886">
    <property type="term" value="C:plasma membrane"/>
    <property type="evidence" value="ECO:0007669"/>
    <property type="project" value="TreeGrafter"/>
</dbReference>
<dbReference type="PANTHER" id="PTHR12286">
    <property type="entry name" value="SACCHAROPINE DEHYDROGENASE-LIKE OXIDOREDUCTASE"/>
    <property type="match status" value="1"/>
</dbReference>
<dbReference type="InterPro" id="IPR051276">
    <property type="entry name" value="Saccharopine_DH-like_oxidrdct"/>
</dbReference>
<keyword evidence="2" id="KW-1133">Transmembrane helix</keyword>
<evidence type="ECO:0000313" key="4">
    <source>
        <dbReference type="EMBL" id="EKD18355.1"/>
    </source>
</evidence>
<evidence type="ECO:0000256" key="2">
    <source>
        <dbReference type="SAM" id="Phobius"/>
    </source>
</evidence>
<dbReference type="Gene3D" id="3.40.50.720">
    <property type="entry name" value="NAD(P)-binding Rossmann-like Domain"/>
    <property type="match status" value="1"/>
</dbReference>
<dbReference type="FunFam" id="3.40.50.720:FF:000592">
    <property type="entry name" value="Similar to saccharopine dehydrogenase"/>
    <property type="match status" value="1"/>
</dbReference>